<keyword evidence="1" id="KW-0175">Coiled coil</keyword>
<sequence>MLDSRLTSAHSFLNKRVNYSDNKENSRDRNTARALLKSWVGVQDESAKLEVGLKSSRWPTDSGALLDDQTRRPDRTPQHDRPSRIMKRHSIAKLSELCAAKGTDDRDAALAARVLQRLSNPTAQPMGKSSTKIHSQGPRAVPRFDDTVYSMEARRRDREVKRRAFVNARQSTQGPLQTMAPPEVASEVNASQDTTLDDRRILEIARAQVRRELEELRGRREAEAKAMTPSFTRGGRQTLGRTTRHRVEIRAECRRRMRSPTAPSNGRASCIPARRDPVNERDERQYARWQRNVENLVSTISLWQQRQGRILVRKGFKELLRATVNWKLLTAKTRGMQSRLVKSKKFHAWLNETRSIMWRRMEMAREELRATDMARWHALQVSRRVWRRWRTVAAQRVHEPGQLYARVAAALSRRPEAPPSPRELDRVGAPNRPTSGSTEHAILRNSTREGAPRRRRKYGSSKASQAVPPFTAETLVTLRPGIFRVPTVRRKATPLRTPPEVLRMYERAQHSRCAKLSREERRAEQHRMTIADEASRETNEEWRRHEHMKLRRLRRQAIGRNRAVIMDKLRLAESLWMRTTLRKGLGGFIEAVEERRFRELKADRWYLMVIRLKSIKAFTMWSEDFRRLSAVASEFQEESEPGRGHRPIHNLLRYPETRPGYAERSCSCC</sequence>
<evidence type="ECO:0000313" key="4">
    <source>
        <dbReference type="EMBL" id="KAF4674622.1"/>
    </source>
</evidence>
<name>A0A7J6MSR5_PEROL</name>
<dbReference type="EMBL" id="JABAHT010000025">
    <property type="protein sequence ID" value="KAF4669330.1"/>
    <property type="molecule type" value="Genomic_DNA"/>
</dbReference>
<feature type="compositionally biased region" description="Polar residues" evidence="2">
    <location>
        <begin position="121"/>
        <end position="134"/>
    </location>
</feature>
<feature type="coiled-coil region" evidence="1">
    <location>
        <begin position="199"/>
        <end position="226"/>
    </location>
</feature>
<feature type="region of interest" description="Disordered" evidence="2">
    <location>
        <begin position="121"/>
        <end position="141"/>
    </location>
</feature>
<organism evidence="4 6">
    <name type="scientific">Perkinsus olseni</name>
    <name type="common">Perkinsus atlanticus</name>
    <dbReference type="NCBI Taxonomy" id="32597"/>
    <lineage>
        <taxon>Eukaryota</taxon>
        <taxon>Sar</taxon>
        <taxon>Alveolata</taxon>
        <taxon>Perkinsozoa</taxon>
        <taxon>Perkinsea</taxon>
        <taxon>Perkinsida</taxon>
        <taxon>Perkinsidae</taxon>
        <taxon>Perkinsus</taxon>
    </lineage>
</organism>
<gene>
    <name evidence="4" type="ORF">FOL46_004408</name>
    <name evidence="3" type="ORF">FOZ61_004363</name>
</gene>
<dbReference type="EMBL" id="JABANN010000027">
    <property type="protein sequence ID" value="KAF4674622.1"/>
    <property type="molecule type" value="Genomic_DNA"/>
</dbReference>
<comment type="caution">
    <text evidence="4">The sequence shown here is derived from an EMBL/GenBank/DDBJ whole genome shotgun (WGS) entry which is preliminary data.</text>
</comment>
<proteinExistence type="predicted"/>
<evidence type="ECO:0000313" key="6">
    <source>
        <dbReference type="Proteomes" id="UP000572268"/>
    </source>
</evidence>
<evidence type="ECO:0000256" key="2">
    <source>
        <dbReference type="SAM" id="MobiDB-lite"/>
    </source>
</evidence>
<dbReference type="Proteomes" id="UP000570595">
    <property type="component" value="Unassembled WGS sequence"/>
</dbReference>
<reference evidence="5 6" key="1">
    <citation type="submission" date="2020-04" db="EMBL/GenBank/DDBJ databases">
        <title>Perkinsus olseni comparative genomics.</title>
        <authorList>
            <person name="Bogema D.R."/>
        </authorList>
    </citation>
    <scope>NUCLEOTIDE SEQUENCE [LARGE SCALE GENOMIC DNA]</scope>
    <source>
        <strain evidence="3">ATCC PRA-179</strain>
        <strain evidence="4">ATCC PRA-31</strain>
    </source>
</reference>
<evidence type="ECO:0008006" key="7">
    <source>
        <dbReference type="Google" id="ProtNLM"/>
    </source>
</evidence>
<feature type="compositionally biased region" description="Basic and acidic residues" evidence="2">
    <location>
        <begin position="68"/>
        <end position="83"/>
    </location>
</feature>
<feature type="region of interest" description="Disordered" evidence="2">
    <location>
        <begin position="412"/>
        <end position="466"/>
    </location>
</feature>
<evidence type="ECO:0000256" key="1">
    <source>
        <dbReference type="SAM" id="Coils"/>
    </source>
</evidence>
<accession>A0A7J6MSR5</accession>
<feature type="region of interest" description="Disordered" evidence="2">
    <location>
        <begin position="169"/>
        <end position="192"/>
    </location>
</feature>
<evidence type="ECO:0000313" key="5">
    <source>
        <dbReference type="Proteomes" id="UP000570595"/>
    </source>
</evidence>
<feature type="region of interest" description="Disordered" evidence="2">
    <location>
        <begin position="58"/>
        <end position="83"/>
    </location>
</feature>
<dbReference type="AlphaFoldDB" id="A0A7J6MSR5"/>
<evidence type="ECO:0000313" key="3">
    <source>
        <dbReference type="EMBL" id="KAF4669330.1"/>
    </source>
</evidence>
<protein>
    <recommendedName>
        <fullName evidence="7">Sfi1 spindle body domain-containing protein</fullName>
    </recommendedName>
</protein>
<dbReference type="OrthoDB" id="10375325at2759"/>
<dbReference type="Proteomes" id="UP000572268">
    <property type="component" value="Unassembled WGS sequence"/>
</dbReference>